<keyword evidence="4" id="KW-1185">Reference proteome</keyword>
<reference evidence="3 4" key="1">
    <citation type="journal article" date="2022" name="Cell">
        <title>Repeat-based holocentromeres influence genome architecture and karyotype evolution.</title>
        <authorList>
            <person name="Hofstatter P.G."/>
            <person name="Thangavel G."/>
            <person name="Lux T."/>
            <person name="Neumann P."/>
            <person name="Vondrak T."/>
            <person name="Novak P."/>
            <person name="Zhang M."/>
            <person name="Costa L."/>
            <person name="Castellani M."/>
            <person name="Scott A."/>
            <person name="Toegelov H."/>
            <person name="Fuchs J."/>
            <person name="Mata-Sucre Y."/>
            <person name="Dias Y."/>
            <person name="Vanzela A.L.L."/>
            <person name="Huettel B."/>
            <person name="Almeida C.C.S."/>
            <person name="Simkova H."/>
            <person name="Souza G."/>
            <person name="Pedrosa-Harand A."/>
            <person name="Macas J."/>
            <person name="Mayer K.F.X."/>
            <person name="Houben A."/>
            <person name="Marques A."/>
        </authorList>
    </citation>
    <scope>NUCLEOTIDE SEQUENCE [LARGE SCALE GENOMIC DNA]</scope>
    <source>
        <strain evidence="3">RhyTen1mFocal</strain>
    </source>
</reference>
<evidence type="ECO:0000313" key="4">
    <source>
        <dbReference type="Proteomes" id="UP001210211"/>
    </source>
</evidence>
<feature type="region of interest" description="Disordered" evidence="1">
    <location>
        <begin position="1"/>
        <end position="23"/>
    </location>
</feature>
<dbReference type="InterPro" id="IPR055290">
    <property type="entry name" value="At3g26010-like"/>
</dbReference>
<dbReference type="Pfam" id="PF00646">
    <property type="entry name" value="F-box"/>
    <property type="match status" value="1"/>
</dbReference>
<comment type="caution">
    <text evidence="3">The sequence shown here is derived from an EMBL/GenBank/DDBJ whole genome shotgun (WGS) entry which is preliminary data.</text>
</comment>
<dbReference type="InterPro" id="IPR056592">
    <property type="entry name" value="Beta-prop_At3g26010-like"/>
</dbReference>
<dbReference type="SUPFAM" id="SSF81383">
    <property type="entry name" value="F-box domain"/>
    <property type="match status" value="1"/>
</dbReference>
<organism evidence="3 4">
    <name type="scientific">Rhynchospora tenuis</name>
    <dbReference type="NCBI Taxonomy" id="198213"/>
    <lineage>
        <taxon>Eukaryota</taxon>
        <taxon>Viridiplantae</taxon>
        <taxon>Streptophyta</taxon>
        <taxon>Embryophyta</taxon>
        <taxon>Tracheophyta</taxon>
        <taxon>Spermatophyta</taxon>
        <taxon>Magnoliopsida</taxon>
        <taxon>Liliopsida</taxon>
        <taxon>Poales</taxon>
        <taxon>Cyperaceae</taxon>
        <taxon>Cyperoideae</taxon>
        <taxon>Rhynchosporeae</taxon>
        <taxon>Rhynchospora</taxon>
    </lineage>
</organism>
<dbReference type="AlphaFoldDB" id="A0AAD5ZUS2"/>
<dbReference type="Gene3D" id="1.20.1280.50">
    <property type="match status" value="1"/>
</dbReference>
<dbReference type="PANTHER" id="PTHR35546">
    <property type="entry name" value="F-BOX PROTEIN INTERACTION DOMAIN PROTEIN-RELATED"/>
    <property type="match status" value="1"/>
</dbReference>
<sequence>MEISTSSECDGGQHESNDTKESNEEIWCGSLPDDVVLEILSRLPPKAFFRSKCVSTTWLALSSPASRLNKLLQPTLLGFFFQTRKEIGFTNISDGGGDGDGVAVVDGTLRYLPHHDRYEILGCCNGLLLVECLDRGPCIATTTYVYNPATLRHTVIELPPLVEPKLTDELYCTLFSLAFDPRDRLQFHVVCFWHSHDEEGGCTNVFFTFSSHSGKWQLGGTLKCALKITQYSNGTFLDGRLHRVTQGHEIMSVDPINNTCLVTKFDSPGLTDNINFSEIGQSHGLLHFMFGNQSRRISIWVSENCDLQKWTFKHQLSLDEMHFNYVHGSFQDIKLHPDKDALLVHLGNGHVLSIELRTGKSNEICVLPNTDCPNVWLYMPFFLV</sequence>
<dbReference type="InterPro" id="IPR036047">
    <property type="entry name" value="F-box-like_dom_sf"/>
</dbReference>
<evidence type="ECO:0000259" key="2">
    <source>
        <dbReference type="SMART" id="SM00256"/>
    </source>
</evidence>
<evidence type="ECO:0000256" key="1">
    <source>
        <dbReference type="SAM" id="MobiDB-lite"/>
    </source>
</evidence>
<feature type="domain" description="F-box" evidence="2">
    <location>
        <begin position="31"/>
        <end position="70"/>
    </location>
</feature>
<protein>
    <recommendedName>
        <fullName evidence="2">F-box domain-containing protein</fullName>
    </recommendedName>
</protein>
<dbReference type="Pfam" id="PF24750">
    <property type="entry name" value="b-prop_At3g26010-like"/>
    <property type="match status" value="1"/>
</dbReference>
<dbReference type="EMBL" id="JAMRDG010000001">
    <property type="protein sequence ID" value="KAJ3704333.1"/>
    <property type="molecule type" value="Genomic_DNA"/>
</dbReference>
<name>A0AAD5ZUS2_9POAL</name>
<dbReference type="SMART" id="SM00256">
    <property type="entry name" value="FBOX"/>
    <property type="match status" value="1"/>
</dbReference>
<gene>
    <name evidence="3" type="ORF">LUZ61_008038</name>
</gene>
<accession>A0AAD5ZUS2</accession>
<proteinExistence type="predicted"/>
<feature type="compositionally biased region" description="Basic and acidic residues" evidence="1">
    <location>
        <begin position="11"/>
        <end position="23"/>
    </location>
</feature>
<dbReference type="PANTHER" id="PTHR35546:SF130">
    <property type="entry name" value="EXPRESSED PROTEIN"/>
    <property type="match status" value="1"/>
</dbReference>
<evidence type="ECO:0000313" key="3">
    <source>
        <dbReference type="EMBL" id="KAJ3704333.1"/>
    </source>
</evidence>
<dbReference type="Proteomes" id="UP001210211">
    <property type="component" value="Unassembled WGS sequence"/>
</dbReference>
<dbReference type="InterPro" id="IPR001810">
    <property type="entry name" value="F-box_dom"/>
</dbReference>